<proteinExistence type="predicted"/>
<keyword evidence="3" id="KW-1185">Reference proteome</keyword>
<dbReference type="AlphaFoldDB" id="A0AA36MQ73"/>
<evidence type="ECO:0000313" key="3">
    <source>
        <dbReference type="Proteomes" id="UP001178507"/>
    </source>
</evidence>
<evidence type="ECO:0000256" key="1">
    <source>
        <dbReference type="SAM" id="SignalP"/>
    </source>
</evidence>
<organism evidence="2 3">
    <name type="scientific">Effrenium voratum</name>
    <dbReference type="NCBI Taxonomy" id="2562239"/>
    <lineage>
        <taxon>Eukaryota</taxon>
        <taxon>Sar</taxon>
        <taxon>Alveolata</taxon>
        <taxon>Dinophyceae</taxon>
        <taxon>Suessiales</taxon>
        <taxon>Symbiodiniaceae</taxon>
        <taxon>Effrenium</taxon>
    </lineage>
</organism>
<dbReference type="EMBL" id="CAUJNA010000355">
    <property type="protein sequence ID" value="CAJ1376003.1"/>
    <property type="molecule type" value="Genomic_DNA"/>
</dbReference>
<protein>
    <submittedName>
        <fullName evidence="2">Uncharacterized protein</fullName>
    </submittedName>
</protein>
<feature type="chain" id="PRO_5041326823" evidence="1">
    <location>
        <begin position="27"/>
        <end position="142"/>
    </location>
</feature>
<comment type="caution">
    <text evidence="2">The sequence shown here is derived from an EMBL/GenBank/DDBJ whole genome shotgun (WGS) entry which is preliminary data.</text>
</comment>
<feature type="signal peptide" evidence="1">
    <location>
        <begin position="1"/>
        <end position="26"/>
    </location>
</feature>
<sequence>MAARRARRWALALLLLPLLALPWREAFSPVRGLSAAAAVLLLAPVVRADDMNYEEFLSSLQKEAEAGRVEREQREKSPTGKLQDAAEMAQILSDLQQFSSKMESLGVKDDLMQVVGKVKPEAAAPKAEKPDMSFEELVASWK</sequence>
<name>A0AA36MQ73_9DINO</name>
<evidence type="ECO:0000313" key="2">
    <source>
        <dbReference type="EMBL" id="CAJ1376003.1"/>
    </source>
</evidence>
<accession>A0AA36MQ73</accession>
<keyword evidence="1" id="KW-0732">Signal</keyword>
<gene>
    <name evidence="2" type="ORF">EVOR1521_LOCUS5170</name>
</gene>
<reference evidence="2" key="1">
    <citation type="submission" date="2023-08" db="EMBL/GenBank/DDBJ databases">
        <authorList>
            <person name="Chen Y."/>
            <person name="Shah S."/>
            <person name="Dougan E. K."/>
            <person name="Thang M."/>
            <person name="Chan C."/>
        </authorList>
    </citation>
    <scope>NUCLEOTIDE SEQUENCE</scope>
</reference>
<dbReference type="Proteomes" id="UP001178507">
    <property type="component" value="Unassembled WGS sequence"/>
</dbReference>